<dbReference type="EMBL" id="CM000131">
    <property type="protein sequence ID" value="EEC80437.1"/>
    <property type="molecule type" value="Genomic_DNA"/>
</dbReference>
<dbReference type="Proteomes" id="UP000007015">
    <property type="component" value="Chromosome 6"/>
</dbReference>
<evidence type="ECO:0000313" key="3">
    <source>
        <dbReference type="Proteomes" id="UP000007015"/>
    </source>
</evidence>
<proteinExistence type="predicted"/>
<dbReference type="Gramene" id="BGIOSGA021405-TA">
    <property type="protein sequence ID" value="BGIOSGA021405-PA"/>
    <property type="gene ID" value="BGIOSGA021405"/>
</dbReference>
<reference evidence="2 3" key="1">
    <citation type="journal article" date="2005" name="PLoS Biol.">
        <title>The genomes of Oryza sativa: a history of duplications.</title>
        <authorList>
            <person name="Yu J."/>
            <person name="Wang J."/>
            <person name="Lin W."/>
            <person name="Li S."/>
            <person name="Li H."/>
            <person name="Zhou J."/>
            <person name="Ni P."/>
            <person name="Dong W."/>
            <person name="Hu S."/>
            <person name="Zeng C."/>
            <person name="Zhang J."/>
            <person name="Zhang Y."/>
            <person name="Li R."/>
            <person name="Xu Z."/>
            <person name="Li S."/>
            <person name="Li X."/>
            <person name="Zheng H."/>
            <person name="Cong L."/>
            <person name="Lin L."/>
            <person name="Yin J."/>
            <person name="Geng J."/>
            <person name="Li G."/>
            <person name="Shi J."/>
            <person name="Liu J."/>
            <person name="Lv H."/>
            <person name="Li J."/>
            <person name="Wang J."/>
            <person name="Deng Y."/>
            <person name="Ran L."/>
            <person name="Shi X."/>
            <person name="Wang X."/>
            <person name="Wu Q."/>
            <person name="Li C."/>
            <person name="Ren X."/>
            <person name="Wang J."/>
            <person name="Wang X."/>
            <person name="Li D."/>
            <person name="Liu D."/>
            <person name="Zhang X."/>
            <person name="Ji Z."/>
            <person name="Zhao W."/>
            <person name="Sun Y."/>
            <person name="Zhang Z."/>
            <person name="Bao J."/>
            <person name="Han Y."/>
            <person name="Dong L."/>
            <person name="Ji J."/>
            <person name="Chen P."/>
            <person name="Wu S."/>
            <person name="Liu J."/>
            <person name="Xiao Y."/>
            <person name="Bu D."/>
            <person name="Tan J."/>
            <person name="Yang L."/>
            <person name="Ye C."/>
            <person name="Zhang J."/>
            <person name="Xu J."/>
            <person name="Zhou Y."/>
            <person name="Yu Y."/>
            <person name="Zhang B."/>
            <person name="Zhuang S."/>
            <person name="Wei H."/>
            <person name="Liu B."/>
            <person name="Lei M."/>
            <person name="Yu H."/>
            <person name="Li Y."/>
            <person name="Xu H."/>
            <person name="Wei S."/>
            <person name="He X."/>
            <person name="Fang L."/>
            <person name="Zhang Z."/>
            <person name="Zhang Y."/>
            <person name="Huang X."/>
            <person name="Su Z."/>
            <person name="Tong W."/>
            <person name="Li J."/>
            <person name="Tong Z."/>
            <person name="Li S."/>
            <person name="Ye J."/>
            <person name="Wang L."/>
            <person name="Fang L."/>
            <person name="Lei T."/>
            <person name="Chen C."/>
            <person name="Chen H."/>
            <person name="Xu Z."/>
            <person name="Li H."/>
            <person name="Huang H."/>
            <person name="Zhang F."/>
            <person name="Xu H."/>
            <person name="Li N."/>
            <person name="Zhao C."/>
            <person name="Li S."/>
            <person name="Dong L."/>
            <person name="Huang Y."/>
            <person name="Li L."/>
            <person name="Xi Y."/>
            <person name="Qi Q."/>
            <person name="Li W."/>
            <person name="Zhang B."/>
            <person name="Hu W."/>
            <person name="Zhang Y."/>
            <person name="Tian X."/>
            <person name="Jiao Y."/>
            <person name="Liang X."/>
            <person name="Jin J."/>
            <person name="Gao L."/>
            <person name="Zheng W."/>
            <person name="Hao B."/>
            <person name="Liu S."/>
            <person name="Wang W."/>
            <person name="Yuan L."/>
            <person name="Cao M."/>
            <person name="McDermott J."/>
            <person name="Samudrala R."/>
            <person name="Wang J."/>
            <person name="Wong G.K."/>
            <person name="Yang H."/>
        </authorList>
    </citation>
    <scope>NUCLEOTIDE SEQUENCE [LARGE SCALE GENOMIC DNA]</scope>
    <source>
        <strain evidence="3">cv. 93-11</strain>
    </source>
</reference>
<feature type="region of interest" description="Disordered" evidence="1">
    <location>
        <begin position="56"/>
        <end position="99"/>
    </location>
</feature>
<accession>B8B0U8</accession>
<dbReference type="HOGENOM" id="CLU_1573249_0_0_1"/>
<protein>
    <submittedName>
        <fullName evidence="2">Uncharacterized protein</fullName>
    </submittedName>
</protein>
<dbReference type="AlphaFoldDB" id="B8B0U8"/>
<name>B8B0U8_ORYSI</name>
<sequence>MWDPPERLIFFPRSSSSSTRLAVGRQRLAKGRWRGSSSDLGGVKGLHAMLSRLALPTQPSAREPSKIRGGDEHIEQLEPRGRAAERRHGPHARCTDLLRNDGSGVADAELDEVGEDIDARAEVFGVGEQPLEDKVEVADGGDAEELLSMPSSCCLPAVATCHRPAADLID</sequence>
<feature type="compositionally biased region" description="Basic and acidic residues" evidence="1">
    <location>
        <begin position="63"/>
        <end position="99"/>
    </location>
</feature>
<keyword evidence="3" id="KW-1185">Reference proteome</keyword>
<evidence type="ECO:0000313" key="2">
    <source>
        <dbReference type="EMBL" id="EEC80437.1"/>
    </source>
</evidence>
<organism evidence="2 3">
    <name type="scientific">Oryza sativa subsp. indica</name>
    <name type="common">Rice</name>
    <dbReference type="NCBI Taxonomy" id="39946"/>
    <lineage>
        <taxon>Eukaryota</taxon>
        <taxon>Viridiplantae</taxon>
        <taxon>Streptophyta</taxon>
        <taxon>Embryophyta</taxon>
        <taxon>Tracheophyta</taxon>
        <taxon>Spermatophyta</taxon>
        <taxon>Magnoliopsida</taxon>
        <taxon>Liliopsida</taxon>
        <taxon>Poales</taxon>
        <taxon>Poaceae</taxon>
        <taxon>BOP clade</taxon>
        <taxon>Oryzoideae</taxon>
        <taxon>Oryzeae</taxon>
        <taxon>Oryzinae</taxon>
        <taxon>Oryza</taxon>
        <taxon>Oryza sativa</taxon>
    </lineage>
</organism>
<evidence type="ECO:0000256" key="1">
    <source>
        <dbReference type="SAM" id="MobiDB-lite"/>
    </source>
</evidence>
<gene>
    <name evidence="2" type="ORF">OsI_22628</name>
</gene>